<evidence type="ECO:0000313" key="1">
    <source>
        <dbReference type="EMBL" id="HEB74394.1"/>
    </source>
</evidence>
<dbReference type="EMBL" id="DRKW01000243">
    <property type="protein sequence ID" value="HEB74394.1"/>
    <property type="molecule type" value="Genomic_DNA"/>
</dbReference>
<dbReference type="Proteomes" id="UP000886268">
    <property type="component" value="Unassembled WGS sequence"/>
</dbReference>
<name>A0A7V1I4Q1_DESA2</name>
<comment type="caution">
    <text evidence="1">The sequence shown here is derived from an EMBL/GenBank/DDBJ whole genome shotgun (WGS) entry which is preliminary data.</text>
</comment>
<accession>A0A7V1I4Q1</accession>
<reference evidence="1" key="1">
    <citation type="journal article" date="2020" name="mSystems">
        <title>Genome- and Community-Level Interaction Insights into Carbon Utilization and Element Cycling Functions of Hydrothermarchaeota in Hydrothermal Sediment.</title>
        <authorList>
            <person name="Zhou Z."/>
            <person name="Liu Y."/>
            <person name="Xu W."/>
            <person name="Pan J."/>
            <person name="Luo Z.H."/>
            <person name="Li M."/>
        </authorList>
    </citation>
    <scope>NUCLEOTIDE SEQUENCE [LARGE SCALE GENOMIC DNA]</scope>
    <source>
        <strain evidence="1">HyVt-45</strain>
    </source>
</reference>
<organism evidence="1">
    <name type="scientific">Desulfofervidus auxilii</name>
    <dbReference type="NCBI Taxonomy" id="1621989"/>
    <lineage>
        <taxon>Bacteria</taxon>
        <taxon>Pseudomonadati</taxon>
        <taxon>Thermodesulfobacteriota</taxon>
        <taxon>Candidatus Desulfofervidia</taxon>
        <taxon>Candidatus Desulfofervidales</taxon>
        <taxon>Candidatus Desulfofervidaceae</taxon>
        <taxon>Candidatus Desulfofervidus</taxon>
    </lineage>
</organism>
<gene>
    <name evidence="1" type="ORF">ENJ03_04160</name>
</gene>
<protein>
    <submittedName>
        <fullName evidence="1">Uncharacterized protein</fullName>
    </submittedName>
</protein>
<proteinExistence type="predicted"/>
<dbReference type="AlphaFoldDB" id="A0A7V1I4Q1"/>
<sequence length="121" mass="13564">MDRMSLIFAIICIPNLIYAGSNCEVVSISLYNNYYGSGGVVTPGGVVVGTNLMPYPCARVTIKYTGSGSRLGGKIIVKFKDGKTKIKRFHTKRIHYGELYTTNICWSRKLEFDSIDCEFKY</sequence>